<sequence length="117" mass="11545">MKSVGFLKTLGSVVAMVVACNVYAQASDATATGTTATPAASAKASKKANSQLGRKVRGALAKAQGIDVSNIAVRARGGAVTLTGSVPEQSQIDAAGEVAKGVAGVTSVSNKLTVVQE</sequence>
<dbReference type="PROSITE" id="PS50914">
    <property type="entry name" value="BON"/>
    <property type="match status" value="1"/>
</dbReference>
<feature type="region of interest" description="Disordered" evidence="1">
    <location>
        <begin position="29"/>
        <end position="48"/>
    </location>
</feature>
<evidence type="ECO:0000259" key="3">
    <source>
        <dbReference type="PROSITE" id="PS50914"/>
    </source>
</evidence>
<reference evidence="4 5" key="1">
    <citation type="journal article" date="2016" name="Gene">
        <title>PacBio SMRT assembly of a complex multi-replicon genome reveals chlorocatechol degradative operon in a region of genome plasticity.</title>
        <authorList>
            <person name="Ricker N."/>
            <person name="Shen S.Y."/>
            <person name="Goordial J."/>
            <person name="Jin S."/>
            <person name="Fulthorpe R.R."/>
        </authorList>
    </citation>
    <scope>NUCLEOTIDE SEQUENCE [LARGE SCALE GENOMIC DNA]</scope>
    <source>
        <strain evidence="4 5">OLGA172</strain>
    </source>
</reference>
<proteinExistence type="predicted"/>
<evidence type="ECO:0000313" key="5">
    <source>
        <dbReference type="Proteomes" id="UP000076852"/>
    </source>
</evidence>
<organism evidence="4 5">
    <name type="scientific">Paraburkholderia phytofirmans OLGA172</name>
    <dbReference type="NCBI Taxonomy" id="1417228"/>
    <lineage>
        <taxon>Bacteria</taxon>
        <taxon>Pseudomonadati</taxon>
        <taxon>Pseudomonadota</taxon>
        <taxon>Betaproteobacteria</taxon>
        <taxon>Burkholderiales</taxon>
        <taxon>Burkholderiaceae</taxon>
        <taxon>Paraburkholderia</taxon>
    </lineage>
</organism>
<dbReference type="STRING" id="1804984.AYM40_02785"/>
<keyword evidence="5" id="KW-1185">Reference proteome</keyword>
<dbReference type="OrthoDB" id="9132396at2"/>
<dbReference type="PANTHER" id="PTHR34606">
    <property type="entry name" value="BON DOMAIN-CONTAINING PROTEIN"/>
    <property type="match status" value="1"/>
</dbReference>
<dbReference type="InterPro" id="IPR007055">
    <property type="entry name" value="BON_dom"/>
</dbReference>
<protein>
    <submittedName>
        <fullName evidence="4">Phospholipid-binding protein</fullName>
    </submittedName>
</protein>
<feature type="compositionally biased region" description="Low complexity" evidence="1">
    <location>
        <begin position="29"/>
        <end position="43"/>
    </location>
</feature>
<keyword evidence="2" id="KW-0732">Signal</keyword>
<dbReference type="KEGG" id="buz:AYM40_02785"/>
<feature type="signal peptide" evidence="2">
    <location>
        <begin position="1"/>
        <end position="26"/>
    </location>
</feature>
<dbReference type="PANTHER" id="PTHR34606:SF15">
    <property type="entry name" value="BON DOMAIN-CONTAINING PROTEIN"/>
    <property type="match status" value="1"/>
</dbReference>
<evidence type="ECO:0000313" key="4">
    <source>
        <dbReference type="EMBL" id="ANB71412.1"/>
    </source>
</evidence>
<dbReference type="InterPro" id="IPR051686">
    <property type="entry name" value="Lipoprotein_DolP"/>
</dbReference>
<evidence type="ECO:0000256" key="2">
    <source>
        <dbReference type="SAM" id="SignalP"/>
    </source>
</evidence>
<dbReference type="AlphaFoldDB" id="A0A160FH20"/>
<dbReference type="Gene3D" id="3.30.1340.30">
    <property type="match status" value="1"/>
</dbReference>
<feature type="chain" id="PRO_5007814431" evidence="2">
    <location>
        <begin position="27"/>
        <end position="117"/>
    </location>
</feature>
<accession>A0A160FH20</accession>
<dbReference type="Proteomes" id="UP000076852">
    <property type="component" value="Chromosome 1"/>
</dbReference>
<dbReference type="EMBL" id="CP014578">
    <property type="protein sequence ID" value="ANB71412.1"/>
    <property type="molecule type" value="Genomic_DNA"/>
</dbReference>
<feature type="domain" description="BON" evidence="3">
    <location>
        <begin position="48"/>
        <end position="116"/>
    </location>
</feature>
<name>A0A160FH20_9BURK</name>
<dbReference type="RefSeq" id="WP_063494883.1">
    <property type="nucleotide sequence ID" value="NZ_CP014578.1"/>
</dbReference>
<dbReference type="PROSITE" id="PS51257">
    <property type="entry name" value="PROKAR_LIPOPROTEIN"/>
    <property type="match status" value="1"/>
</dbReference>
<dbReference type="Pfam" id="PF04972">
    <property type="entry name" value="BON"/>
    <property type="match status" value="1"/>
</dbReference>
<gene>
    <name evidence="4" type="ORF">AYM40_02785</name>
</gene>
<evidence type="ECO:0000256" key="1">
    <source>
        <dbReference type="SAM" id="MobiDB-lite"/>
    </source>
</evidence>